<feature type="domain" description="Peptidase S53" evidence="13">
    <location>
        <begin position="121"/>
        <end position="452"/>
    </location>
</feature>
<dbReference type="Pfam" id="PF09286">
    <property type="entry name" value="Pro-kuma_activ"/>
    <property type="match status" value="1"/>
</dbReference>
<evidence type="ECO:0000256" key="2">
    <source>
        <dbReference type="ARBA" id="ARBA00002451"/>
    </source>
</evidence>
<name>A0A8H7CQN0_9AGAR</name>
<organism evidence="14 15">
    <name type="scientific">Mycena sanguinolenta</name>
    <dbReference type="NCBI Taxonomy" id="230812"/>
    <lineage>
        <taxon>Eukaryota</taxon>
        <taxon>Fungi</taxon>
        <taxon>Dikarya</taxon>
        <taxon>Basidiomycota</taxon>
        <taxon>Agaricomycotina</taxon>
        <taxon>Agaricomycetes</taxon>
        <taxon>Agaricomycetidae</taxon>
        <taxon>Agaricales</taxon>
        <taxon>Marasmiineae</taxon>
        <taxon>Mycenaceae</taxon>
        <taxon>Mycena</taxon>
    </lineage>
</organism>
<dbReference type="GO" id="GO:0006508">
    <property type="term" value="P:proteolysis"/>
    <property type="evidence" value="ECO:0007669"/>
    <property type="project" value="UniProtKB-KW"/>
</dbReference>
<feature type="binding site" evidence="11">
    <location>
        <position position="407"/>
    </location>
    <ligand>
        <name>Ca(2+)</name>
        <dbReference type="ChEBI" id="CHEBI:29108"/>
    </ligand>
</feature>
<comment type="subcellular location">
    <subcellularLocation>
        <location evidence="3">Secreted</location>
        <location evidence="3">Extracellular space</location>
    </subcellularLocation>
</comment>
<evidence type="ECO:0000256" key="11">
    <source>
        <dbReference type="PROSITE-ProRule" id="PRU01032"/>
    </source>
</evidence>
<feature type="binding site" evidence="11">
    <location>
        <position position="430"/>
    </location>
    <ligand>
        <name>Ca(2+)</name>
        <dbReference type="ChEBI" id="CHEBI:29108"/>
    </ligand>
</feature>
<evidence type="ECO:0000256" key="12">
    <source>
        <dbReference type="SAM" id="SignalP"/>
    </source>
</evidence>
<reference evidence="14" key="1">
    <citation type="submission" date="2020-05" db="EMBL/GenBank/DDBJ databases">
        <title>Mycena genomes resolve the evolution of fungal bioluminescence.</title>
        <authorList>
            <person name="Tsai I.J."/>
        </authorList>
    </citation>
    <scope>NUCLEOTIDE SEQUENCE</scope>
    <source>
        <strain evidence="14">160909Yilan</strain>
    </source>
</reference>
<evidence type="ECO:0000313" key="14">
    <source>
        <dbReference type="EMBL" id="KAF7346644.1"/>
    </source>
</evidence>
<keyword evidence="8" id="KW-0720">Serine protease</keyword>
<accession>A0A8H7CQN0</accession>
<evidence type="ECO:0000256" key="5">
    <source>
        <dbReference type="ARBA" id="ARBA00022670"/>
    </source>
</evidence>
<evidence type="ECO:0000256" key="10">
    <source>
        <dbReference type="ARBA" id="ARBA00023145"/>
    </source>
</evidence>
<keyword evidence="6 11" id="KW-0479">Metal-binding</keyword>
<dbReference type="CDD" id="cd04056">
    <property type="entry name" value="Peptidases_S53"/>
    <property type="match status" value="1"/>
</dbReference>
<evidence type="ECO:0000256" key="3">
    <source>
        <dbReference type="ARBA" id="ARBA00004239"/>
    </source>
</evidence>
<dbReference type="GO" id="GO:0046872">
    <property type="term" value="F:metal ion binding"/>
    <property type="evidence" value="ECO:0007669"/>
    <property type="project" value="UniProtKB-UniRule"/>
</dbReference>
<comment type="caution">
    <text evidence="11">Lacks conserved residue(s) required for the propagation of feature annotation.</text>
</comment>
<keyword evidence="10" id="KW-0865">Zymogen</keyword>
<dbReference type="CDD" id="cd11377">
    <property type="entry name" value="Pro-peptidase_S53"/>
    <property type="match status" value="1"/>
</dbReference>
<evidence type="ECO:0000256" key="8">
    <source>
        <dbReference type="ARBA" id="ARBA00022825"/>
    </source>
</evidence>
<dbReference type="Proteomes" id="UP000623467">
    <property type="component" value="Unassembled WGS sequence"/>
</dbReference>
<comment type="function">
    <text evidence="2">Secreted tripeptidyl-peptidase which degrades proteins at acidic pHs and is involved in virulence.</text>
</comment>
<protein>
    <recommendedName>
        <fullName evidence="4">tripeptidyl-peptidase II</fullName>
        <ecNumber evidence="4">3.4.14.10</ecNumber>
    </recommendedName>
</protein>
<gene>
    <name evidence="14" type="ORF">MSAN_01801900</name>
</gene>
<comment type="caution">
    <text evidence="14">The sequence shown here is derived from an EMBL/GenBank/DDBJ whole genome shotgun (WGS) entry which is preliminary data.</text>
</comment>
<dbReference type="AlphaFoldDB" id="A0A8H7CQN0"/>
<sequence length="452" mass="47472">MPFRKLANFLTIISAVSSSLVVHERRSAAPAGFFSEGAAPSTDVLTLRFGLAANNLSGLQEKLVSISTPGSSEFRQWLSKDEVKSFVQPSNETLATFNSFAAANGLKPTVISPNGDWLSLAMTVSQANDLFGAQFEKFSHASFTEPITRTLTISLPSELIGHVDVVHPTTSFAGHNSGFAHLPSYRHSSEKRTEPGVATGVPVKFLSVGGDTDFLDFATALLDANTFLDGLDNPPSVVTSSWGTTENKTESSVSRKLCDSYMALGARGISMLFSSGDGGVRGGMDNSSIPGVCESNTFIPVFPASCPYVTTTLVPNQAVDGFLKAIPPDFAGTFNKSGRGYPDVAAQGSPMAVVVGGITTVSAGTSFSSPIFASIIALINDRLLSAGKPVVGFMNPWLYAHSEAFTDITEGHNSGYTCPTSSVAFNATKGWDALTGVGSPVFNKLLAAAFEC</sequence>
<evidence type="ECO:0000256" key="4">
    <source>
        <dbReference type="ARBA" id="ARBA00012462"/>
    </source>
</evidence>
<feature type="binding site" evidence="11">
    <location>
        <position position="432"/>
    </location>
    <ligand>
        <name>Ca(2+)</name>
        <dbReference type="ChEBI" id="CHEBI:29108"/>
    </ligand>
</feature>
<comment type="cofactor">
    <cofactor evidence="11">
        <name>Ca(2+)</name>
        <dbReference type="ChEBI" id="CHEBI:29108"/>
    </cofactor>
    <text evidence="11">Binds 1 Ca(2+) ion per subunit.</text>
</comment>
<dbReference type="GO" id="GO:0004252">
    <property type="term" value="F:serine-type endopeptidase activity"/>
    <property type="evidence" value="ECO:0007669"/>
    <property type="project" value="InterPro"/>
</dbReference>
<dbReference type="GO" id="GO:0005576">
    <property type="term" value="C:extracellular region"/>
    <property type="evidence" value="ECO:0007669"/>
    <property type="project" value="UniProtKB-SubCell"/>
</dbReference>
<evidence type="ECO:0000256" key="9">
    <source>
        <dbReference type="ARBA" id="ARBA00022837"/>
    </source>
</evidence>
<dbReference type="SUPFAM" id="SSF52743">
    <property type="entry name" value="Subtilisin-like"/>
    <property type="match status" value="1"/>
</dbReference>
<dbReference type="InterPro" id="IPR030400">
    <property type="entry name" value="Sedolisin_dom"/>
</dbReference>
<keyword evidence="5 14" id="KW-0645">Protease</keyword>
<evidence type="ECO:0000313" key="15">
    <source>
        <dbReference type="Proteomes" id="UP000623467"/>
    </source>
</evidence>
<dbReference type="InterPro" id="IPR050819">
    <property type="entry name" value="Tripeptidyl-peptidase_I"/>
</dbReference>
<dbReference type="EC" id="3.4.14.10" evidence="4"/>
<keyword evidence="9 11" id="KW-0106">Calcium</keyword>
<keyword evidence="12" id="KW-0732">Signal</keyword>
<comment type="catalytic activity">
    <reaction evidence="1">
        <text>Release of an N-terminal tripeptide from a polypeptide.</text>
        <dbReference type="EC" id="3.4.14.10"/>
    </reaction>
</comment>
<evidence type="ECO:0000256" key="1">
    <source>
        <dbReference type="ARBA" id="ARBA00001910"/>
    </source>
</evidence>
<feature type="signal peptide" evidence="12">
    <location>
        <begin position="1"/>
        <end position="18"/>
    </location>
</feature>
<dbReference type="InterPro" id="IPR000209">
    <property type="entry name" value="Peptidase_S8/S53_dom"/>
</dbReference>
<dbReference type="Pfam" id="PF00082">
    <property type="entry name" value="Peptidase_S8"/>
    <property type="match status" value="1"/>
</dbReference>
<dbReference type="OrthoDB" id="2919105at2759"/>
<dbReference type="Gene3D" id="3.40.50.200">
    <property type="entry name" value="Peptidase S8/S53 domain"/>
    <property type="match status" value="2"/>
</dbReference>
<dbReference type="PANTHER" id="PTHR14218">
    <property type="entry name" value="PROTEASE S8 TRIPEPTIDYL PEPTIDASE I CLN2"/>
    <property type="match status" value="1"/>
</dbReference>
<evidence type="ECO:0000256" key="7">
    <source>
        <dbReference type="ARBA" id="ARBA00022801"/>
    </source>
</evidence>
<proteinExistence type="predicted"/>
<dbReference type="InterPro" id="IPR015366">
    <property type="entry name" value="S53_propep"/>
</dbReference>
<evidence type="ECO:0000256" key="6">
    <source>
        <dbReference type="ARBA" id="ARBA00022723"/>
    </source>
</evidence>
<dbReference type="PANTHER" id="PTHR14218:SF15">
    <property type="entry name" value="TRIPEPTIDYL-PEPTIDASE 1"/>
    <property type="match status" value="1"/>
</dbReference>
<feature type="chain" id="PRO_5034789507" description="tripeptidyl-peptidase II" evidence="12">
    <location>
        <begin position="19"/>
        <end position="452"/>
    </location>
</feature>
<dbReference type="SUPFAM" id="SSF54897">
    <property type="entry name" value="Protease propeptides/inhibitors"/>
    <property type="match status" value="1"/>
</dbReference>
<dbReference type="PROSITE" id="PS51695">
    <property type="entry name" value="SEDOLISIN"/>
    <property type="match status" value="1"/>
</dbReference>
<dbReference type="GO" id="GO:0008240">
    <property type="term" value="F:tripeptidyl-peptidase activity"/>
    <property type="evidence" value="ECO:0007669"/>
    <property type="project" value="UniProtKB-EC"/>
</dbReference>
<keyword evidence="7" id="KW-0378">Hydrolase</keyword>
<dbReference type="SMART" id="SM00944">
    <property type="entry name" value="Pro-kuma_activ"/>
    <property type="match status" value="1"/>
</dbReference>
<dbReference type="EMBL" id="JACAZH010000018">
    <property type="protein sequence ID" value="KAF7346644.1"/>
    <property type="molecule type" value="Genomic_DNA"/>
</dbReference>
<keyword evidence="15" id="KW-1185">Reference proteome</keyword>
<evidence type="ECO:0000259" key="13">
    <source>
        <dbReference type="PROSITE" id="PS51695"/>
    </source>
</evidence>
<feature type="binding site" evidence="11">
    <location>
        <position position="408"/>
    </location>
    <ligand>
        <name>Ca(2+)</name>
        <dbReference type="ChEBI" id="CHEBI:29108"/>
    </ligand>
</feature>
<dbReference type="InterPro" id="IPR036852">
    <property type="entry name" value="Peptidase_S8/S53_dom_sf"/>
</dbReference>